<evidence type="ECO:0000256" key="1">
    <source>
        <dbReference type="SAM" id="MobiDB-lite"/>
    </source>
</evidence>
<feature type="transmembrane region" description="Helical" evidence="2">
    <location>
        <begin position="6"/>
        <end position="26"/>
    </location>
</feature>
<evidence type="ECO:0000313" key="3">
    <source>
        <dbReference type="EMBL" id="CAB4740805.1"/>
    </source>
</evidence>
<gene>
    <name evidence="3" type="ORF">UFOPK2761_01260</name>
</gene>
<accession>A0A6J6T1H9</accession>
<reference evidence="3" key="1">
    <citation type="submission" date="2020-05" db="EMBL/GenBank/DDBJ databases">
        <authorList>
            <person name="Chiriac C."/>
            <person name="Salcher M."/>
            <person name="Ghai R."/>
            <person name="Kavagutti S V."/>
        </authorList>
    </citation>
    <scope>NUCLEOTIDE SEQUENCE</scope>
</reference>
<name>A0A6J6T1H9_9ZZZZ</name>
<dbReference type="EMBL" id="CAEZYQ010000008">
    <property type="protein sequence ID" value="CAB4740805.1"/>
    <property type="molecule type" value="Genomic_DNA"/>
</dbReference>
<evidence type="ECO:0000256" key="2">
    <source>
        <dbReference type="SAM" id="Phobius"/>
    </source>
</evidence>
<keyword evidence="2" id="KW-1133">Transmembrane helix</keyword>
<dbReference type="AlphaFoldDB" id="A0A6J6T1H9"/>
<organism evidence="3">
    <name type="scientific">freshwater metagenome</name>
    <dbReference type="NCBI Taxonomy" id="449393"/>
    <lineage>
        <taxon>unclassified sequences</taxon>
        <taxon>metagenomes</taxon>
        <taxon>ecological metagenomes</taxon>
    </lineage>
</organism>
<sequence length="290" mass="30602">MGSRVLMVVAAAVVVLAGIGVLWVTVLHDDLVTYRHAQQTYADQAPPARVIELEGDEAAVSVGSPDGRVLTVQHRDPDGSGWTGPEEVFELDGRGRDFADTTAREEGGTVAVLALFSNGNEYDGDDLDVGLVCRDRECWVQREPGFGGEPEVAPDGATAYLGEDPRGAWLWDENDGIRRVAWSGHPAYGAGPVSASQPALAPDGSLRVAAARVVPGGCRFTLLVSAPLSGDLTPVATTTRPRGAPADSGCRPFLTAPGPDRVVVRPVDPGQRSFAWDRTGDGWSAGPLRR</sequence>
<proteinExistence type="predicted"/>
<protein>
    <submittedName>
        <fullName evidence="3">Unannotated protein</fullName>
    </submittedName>
</protein>
<feature type="region of interest" description="Disordered" evidence="1">
    <location>
        <begin position="271"/>
        <end position="290"/>
    </location>
</feature>
<keyword evidence="2" id="KW-0472">Membrane</keyword>
<keyword evidence="2" id="KW-0812">Transmembrane</keyword>
<feature type="region of interest" description="Disordered" evidence="1">
    <location>
        <begin position="239"/>
        <end position="258"/>
    </location>
</feature>